<feature type="region of interest" description="Disordered" evidence="6">
    <location>
        <begin position="167"/>
        <end position="201"/>
    </location>
</feature>
<evidence type="ECO:0000256" key="3">
    <source>
        <dbReference type="ARBA" id="ARBA00022705"/>
    </source>
</evidence>
<dbReference type="InterPro" id="IPR036388">
    <property type="entry name" value="WH-like_DNA-bd_sf"/>
</dbReference>
<keyword evidence="4" id="KW-0238">DNA-binding</keyword>
<comment type="caution">
    <text evidence="8">The sequence shown here is derived from an EMBL/GenBank/DDBJ whole genome shotgun (WGS) entry which is preliminary data.</text>
</comment>
<protein>
    <submittedName>
        <fullName evidence="8">Replication factor A protein 2</fullName>
    </submittedName>
</protein>
<evidence type="ECO:0000256" key="2">
    <source>
        <dbReference type="ARBA" id="ARBA00007815"/>
    </source>
</evidence>
<dbReference type="PANTHER" id="PTHR13989:SF16">
    <property type="entry name" value="REPLICATION PROTEIN A2"/>
    <property type="match status" value="1"/>
</dbReference>
<keyword evidence="3" id="KW-0235">DNA replication</keyword>
<feature type="compositionally biased region" description="Gly residues" evidence="6">
    <location>
        <begin position="1"/>
        <end position="11"/>
    </location>
</feature>
<organism evidence="8 9">
    <name type="scientific">Marasmius tenuissimus</name>
    <dbReference type="NCBI Taxonomy" id="585030"/>
    <lineage>
        <taxon>Eukaryota</taxon>
        <taxon>Fungi</taxon>
        <taxon>Dikarya</taxon>
        <taxon>Basidiomycota</taxon>
        <taxon>Agaricomycotina</taxon>
        <taxon>Agaricomycetes</taxon>
        <taxon>Agaricomycetidae</taxon>
        <taxon>Agaricales</taxon>
        <taxon>Marasmiineae</taxon>
        <taxon>Marasmiaceae</taxon>
        <taxon>Marasmius</taxon>
    </lineage>
</organism>
<dbReference type="PANTHER" id="PTHR13989">
    <property type="entry name" value="REPLICATION PROTEIN A-RELATED"/>
    <property type="match status" value="1"/>
</dbReference>
<evidence type="ECO:0000256" key="5">
    <source>
        <dbReference type="ARBA" id="ARBA00023242"/>
    </source>
</evidence>
<keyword evidence="5" id="KW-0539">Nucleus</keyword>
<keyword evidence="9" id="KW-1185">Reference proteome</keyword>
<dbReference type="Proteomes" id="UP001437256">
    <property type="component" value="Unassembled WGS sequence"/>
</dbReference>
<evidence type="ECO:0000313" key="9">
    <source>
        <dbReference type="Proteomes" id="UP001437256"/>
    </source>
</evidence>
<dbReference type="PIRSF" id="PIRSF036949">
    <property type="entry name" value="RPA32"/>
    <property type="match status" value="1"/>
</dbReference>
<feature type="region of interest" description="Disordered" evidence="6">
    <location>
        <begin position="1"/>
        <end position="31"/>
    </location>
</feature>
<comment type="similarity">
    <text evidence="2">Belongs to the replication factor A protein 2 family.</text>
</comment>
<feature type="domain" description="Replication protein A C-terminal" evidence="7">
    <location>
        <begin position="175"/>
        <end position="262"/>
    </location>
</feature>
<dbReference type="Gene3D" id="1.10.10.10">
    <property type="entry name" value="Winged helix-like DNA-binding domain superfamily/Winged helix DNA-binding domain"/>
    <property type="match status" value="1"/>
</dbReference>
<evidence type="ECO:0000256" key="6">
    <source>
        <dbReference type="SAM" id="MobiDB-lite"/>
    </source>
</evidence>
<name>A0ABR3ACN8_9AGAR</name>
<dbReference type="SUPFAM" id="SSF46785">
    <property type="entry name" value="Winged helix' DNA-binding domain"/>
    <property type="match status" value="1"/>
</dbReference>
<dbReference type="CDD" id="cd04478">
    <property type="entry name" value="RPA2_DBD_D"/>
    <property type="match status" value="1"/>
</dbReference>
<accession>A0ABR3ACN8</accession>
<feature type="compositionally biased region" description="Polar residues" evidence="6">
    <location>
        <begin position="12"/>
        <end position="26"/>
    </location>
</feature>
<dbReference type="InterPro" id="IPR014892">
    <property type="entry name" value="RPA_C"/>
</dbReference>
<evidence type="ECO:0000313" key="8">
    <source>
        <dbReference type="EMBL" id="KAL0071348.1"/>
    </source>
</evidence>
<dbReference type="InterPro" id="IPR012340">
    <property type="entry name" value="NA-bd_OB-fold"/>
</dbReference>
<dbReference type="InterPro" id="IPR040260">
    <property type="entry name" value="RFA2-like"/>
</dbReference>
<evidence type="ECO:0000259" key="7">
    <source>
        <dbReference type="Pfam" id="PF08784"/>
    </source>
</evidence>
<gene>
    <name evidence="8" type="primary">ssb2</name>
    <name evidence="8" type="ORF">AAF712_001205</name>
</gene>
<dbReference type="InterPro" id="IPR036390">
    <property type="entry name" value="WH_DNA-bd_sf"/>
</dbReference>
<dbReference type="Gene3D" id="2.40.50.140">
    <property type="entry name" value="Nucleic acid-binding proteins"/>
    <property type="match status" value="1"/>
</dbReference>
<dbReference type="SUPFAM" id="SSF50249">
    <property type="entry name" value="Nucleic acid-binding proteins"/>
    <property type="match status" value="1"/>
</dbReference>
<evidence type="ECO:0000256" key="4">
    <source>
        <dbReference type="ARBA" id="ARBA00023125"/>
    </source>
</evidence>
<dbReference type="InterPro" id="IPR014646">
    <property type="entry name" value="Rfa2/RPA32"/>
</dbReference>
<comment type="subcellular location">
    <subcellularLocation>
        <location evidence="1">Nucleus</location>
    </subcellularLocation>
</comment>
<dbReference type="EMBL" id="JBBXMP010000003">
    <property type="protein sequence ID" value="KAL0071348.1"/>
    <property type="molecule type" value="Genomic_DNA"/>
</dbReference>
<dbReference type="Pfam" id="PF08784">
    <property type="entry name" value="RPA_C"/>
    <property type="match status" value="1"/>
</dbReference>
<proteinExistence type="inferred from homology"/>
<reference evidence="8 9" key="1">
    <citation type="submission" date="2024-05" db="EMBL/GenBank/DDBJ databases">
        <title>A draft genome resource for the thread blight pathogen Marasmius tenuissimus strain MS-2.</title>
        <authorList>
            <person name="Yulfo-Soto G.E."/>
            <person name="Baruah I.K."/>
            <person name="Amoako-Attah I."/>
            <person name="Bukari Y."/>
            <person name="Meinhardt L.W."/>
            <person name="Bailey B.A."/>
            <person name="Cohen S.P."/>
        </authorList>
    </citation>
    <scope>NUCLEOTIDE SEQUENCE [LARGE SCALE GENOMIC DNA]</scope>
    <source>
        <strain evidence="8 9">MS-2</strain>
    </source>
</reference>
<sequence length="269" mass="28875">MSQDFYGGGGFTNSPFSGSVDGSPSSGARRDITHSLTPVFISQLHKASQAHADAEWKLDDAPVGQVTLVGHVAEIRKQSSHITYKFEDQLGTIEARTWSEGSEDDEDKWGVQVHGYARVVGTLKSFGGKRYINATHLRPCHDSNEFYFHIFEVISVHLTRKFGPPMTNPNNIQTSGGAVAKASDYSASKGPSGGNNNENTAWANLSPLQQRILRAIVAQPDHDVSGAFVGNIAKAVGGDADAISNALDQLMDGGHIYTTSDDSHFAVST</sequence>
<evidence type="ECO:0000256" key="1">
    <source>
        <dbReference type="ARBA" id="ARBA00004123"/>
    </source>
</evidence>